<accession>A0A512JGB5</accession>
<dbReference type="RefSeq" id="WP_147045339.1">
    <property type="nucleotide sequence ID" value="NZ_BJZV01000003.1"/>
</dbReference>
<reference evidence="1 2" key="1">
    <citation type="submission" date="2019-07" db="EMBL/GenBank/DDBJ databases">
        <title>Whole genome shotgun sequence of Methylobacterium gnaphalii NBRC 107716.</title>
        <authorList>
            <person name="Hosoyama A."/>
            <person name="Uohara A."/>
            <person name="Ohji S."/>
            <person name="Ichikawa N."/>
        </authorList>
    </citation>
    <scope>NUCLEOTIDE SEQUENCE [LARGE SCALE GENOMIC DNA]</scope>
    <source>
        <strain evidence="1 2">NBRC 107716</strain>
    </source>
</reference>
<organism evidence="1 2">
    <name type="scientific">Methylobacterium gnaphalii</name>
    <dbReference type="NCBI Taxonomy" id="1010610"/>
    <lineage>
        <taxon>Bacteria</taxon>
        <taxon>Pseudomonadati</taxon>
        <taxon>Pseudomonadota</taxon>
        <taxon>Alphaproteobacteria</taxon>
        <taxon>Hyphomicrobiales</taxon>
        <taxon>Methylobacteriaceae</taxon>
        <taxon>Methylobacterium</taxon>
    </lineage>
</organism>
<keyword evidence="2" id="KW-1185">Reference proteome</keyword>
<protein>
    <recommendedName>
        <fullName evidence="3">AsnC family transcriptional regulator</fullName>
    </recommendedName>
</protein>
<evidence type="ECO:0000313" key="2">
    <source>
        <dbReference type="Proteomes" id="UP000321750"/>
    </source>
</evidence>
<name>A0A512JGB5_9HYPH</name>
<gene>
    <name evidence="1" type="ORF">MGN01_08440</name>
</gene>
<evidence type="ECO:0000313" key="1">
    <source>
        <dbReference type="EMBL" id="GEP08999.1"/>
    </source>
</evidence>
<sequence>MQFEYTPRNSGRSAVTDAATFRVERLRQGAFDDAPQSDITHLIDRSYRYHSSQELRWHIAERLGTSPAAIHLTATGRRDPRFSRQP</sequence>
<comment type="caution">
    <text evidence="1">The sequence shown here is derived from an EMBL/GenBank/DDBJ whole genome shotgun (WGS) entry which is preliminary data.</text>
</comment>
<proteinExistence type="predicted"/>
<dbReference type="EMBL" id="BJZV01000003">
    <property type="protein sequence ID" value="GEP08999.1"/>
    <property type="molecule type" value="Genomic_DNA"/>
</dbReference>
<dbReference type="OrthoDB" id="7999826at2"/>
<dbReference type="Proteomes" id="UP000321750">
    <property type="component" value="Unassembled WGS sequence"/>
</dbReference>
<evidence type="ECO:0008006" key="3">
    <source>
        <dbReference type="Google" id="ProtNLM"/>
    </source>
</evidence>
<dbReference type="AlphaFoldDB" id="A0A512JGB5"/>